<dbReference type="FunFam" id="3.30.1380.20:FF:000001">
    <property type="entry name" value="Trafficking protein particle complex subunit BET3"/>
    <property type="match status" value="1"/>
</dbReference>
<comment type="caution">
    <text evidence="9">The sequence shown here is derived from an EMBL/GenBank/DDBJ whole genome shotgun (WGS) entry which is preliminary data.</text>
</comment>
<evidence type="ECO:0000256" key="1">
    <source>
        <dbReference type="ARBA" id="ARBA00004222"/>
    </source>
</evidence>
<keyword evidence="7 8" id="KW-0333">Golgi apparatus</keyword>
<dbReference type="AlphaFoldDB" id="A0A0A8LA17"/>
<evidence type="ECO:0000256" key="7">
    <source>
        <dbReference type="ARBA" id="ARBA00023034"/>
    </source>
</evidence>
<keyword evidence="10" id="KW-1185">Reference proteome</keyword>
<evidence type="ECO:0000256" key="2">
    <source>
        <dbReference type="ARBA" id="ARBA00004240"/>
    </source>
</evidence>
<dbReference type="EMBL" id="CCBQ010000042">
    <property type="protein sequence ID" value="CDO94963.1"/>
    <property type="molecule type" value="Genomic_DNA"/>
</dbReference>
<keyword evidence="6 8" id="KW-0931">ER-Golgi transport</keyword>
<dbReference type="PIRSF" id="PIRSF018293">
    <property type="entry name" value="TRAPP_I_complex_Bet3"/>
    <property type="match status" value="1"/>
</dbReference>
<protein>
    <recommendedName>
        <fullName evidence="8">Trafficking protein particle complex subunit BET3</fullName>
    </recommendedName>
</protein>
<dbReference type="Gene3D" id="3.30.1380.20">
    <property type="entry name" value="Trafficking protein particle complex subunit 3"/>
    <property type="match status" value="1"/>
</dbReference>
<reference evidence="9 10" key="1">
    <citation type="submission" date="2014-03" db="EMBL/GenBank/DDBJ databases">
        <title>The genome of Kluyveromyces dobzhanskii.</title>
        <authorList>
            <person name="Nystedt B."/>
            <person name="Astrom S."/>
        </authorList>
    </citation>
    <scope>NUCLEOTIDE SEQUENCE [LARGE SCALE GENOMIC DNA]</scope>
    <source>
        <strain evidence="9 10">CBS 2104</strain>
    </source>
</reference>
<evidence type="ECO:0000313" key="9">
    <source>
        <dbReference type="EMBL" id="CDO94963.1"/>
    </source>
</evidence>
<sequence length="208" mass="23209">MSTTAGTPNTASTANVSSLASSKTIKQIGETAWKNRTVKINAELFTLTYGSIVSQLCQDYQRDFKKVNDQLFSMGYNIGIRLIEDFLARTAIPRCDNFVTTSEVISKCAFKIFLNITPAVTNWSTTKNSFSLIFNENPLSDFVELPMDASKELWYSNILCGVLKGALEMVQLDCDVYFVCDVLRGNPQTELKVKLNKILKDEMPAGED</sequence>
<comment type="similarity">
    <text evidence="3 8">Belongs to the TRAPP small subunits family. BET3 subfamily.</text>
</comment>
<keyword evidence="5" id="KW-0256">Endoplasmic reticulum</keyword>
<dbReference type="InterPro" id="IPR024096">
    <property type="entry name" value="NO_sig/Golgi_transp_ligand-bd"/>
</dbReference>
<dbReference type="GO" id="GO:0005783">
    <property type="term" value="C:endoplasmic reticulum"/>
    <property type="evidence" value="ECO:0007669"/>
    <property type="project" value="UniProtKB-SubCell"/>
</dbReference>
<dbReference type="InterPro" id="IPR007194">
    <property type="entry name" value="TRAPP_component"/>
</dbReference>
<dbReference type="SUPFAM" id="SSF111126">
    <property type="entry name" value="Ligand-binding domain in the NO signalling and Golgi transport"/>
    <property type="match status" value="1"/>
</dbReference>
<organism evidence="9 10">
    <name type="scientific">Kluyveromyces dobzhanskii CBS 2104</name>
    <dbReference type="NCBI Taxonomy" id="1427455"/>
    <lineage>
        <taxon>Eukaryota</taxon>
        <taxon>Fungi</taxon>
        <taxon>Dikarya</taxon>
        <taxon>Ascomycota</taxon>
        <taxon>Saccharomycotina</taxon>
        <taxon>Saccharomycetes</taxon>
        <taxon>Saccharomycetales</taxon>
        <taxon>Saccharomycetaceae</taxon>
        <taxon>Kluyveromyces</taxon>
    </lineage>
</organism>
<dbReference type="Proteomes" id="UP000031516">
    <property type="component" value="Unassembled WGS sequence"/>
</dbReference>
<dbReference type="PANTHER" id="PTHR13048">
    <property type="entry name" value="TRAFFICKING PROTEIN PARTICLE COMPLEX SUBUNIT 3"/>
    <property type="match status" value="1"/>
</dbReference>
<evidence type="ECO:0000256" key="4">
    <source>
        <dbReference type="ARBA" id="ARBA00022448"/>
    </source>
</evidence>
<evidence type="ECO:0000256" key="6">
    <source>
        <dbReference type="ARBA" id="ARBA00022892"/>
    </source>
</evidence>
<evidence type="ECO:0000256" key="5">
    <source>
        <dbReference type="ARBA" id="ARBA00022824"/>
    </source>
</evidence>
<comment type="subcellular location">
    <subcellularLocation>
        <location evidence="2">Endoplasmic reticulum</location>
    </subcellularLocation>
    <subcellularLocation>
        <location evidence="1 8">Golgi apparatus</location>
        <location evidence="1 8">cis-Golgi network</location>
    </subcellularLocation>
</comment>
<dbReference type="Pfam" id="PF04051">
    <property type="entry name" value="TRAPP"/>
    <property type="match status" value="1"/>
</dbReference>
<keyword evidence="4 8" id="KW-0813">Transport</keyword>
<dbReference type="GO" id="GO:0016236">
    <property type="term" value="P:macroautophagy"/>
    <property type="evidence" value="ECO:0007669"/>
    <property type="project" value="UniProtKB-ARBA"/>
</dbReference>
<dbReference type="GO" id="GO:0005794">
    <property type="term" value="C:Golgi apparatus"/>
    <property type="evidence" value="ECO:0007669"/>
    <property type="project" value="UniProtKB-SubCell"/>
</dbReference>
<accession>A0A0A8LA17</accession>
<dbReference type="GO" id="GO:0030008">
    <property type="term" value="C:TRAPP complex"/>
    <property type="evidence" value="ECO:0007669"/>
    <property type="project" value="InterPro"/>
</dbReference>
<evidence type="ECO:0000256" key="8">
    <source>
        <dbReference type="PIRNR" id="PIRNR018293"/>
    </source>
</evidence>
<name>A0A0A8LA17_9SACH</name>
<proteinExistence type="inferred from homology"/>
<evidence type="ECO:0000313" key="10">
    <source>
        <dbReference type="Proteomes" id="UP000031516"/>
    </source>
</evidence>
<gene>
    <name evidence="9" type="ORF">KLDO_g3214</name>
</gene>
<dbReference type="InterPro" id="IPR016721">
    <property type="entry name" value="Bet3"/>
</dbReference>
<dbReference type="GO" id="GO:0048193">
    <property type="term" value="P:Golgi vesicle transport"/>
    <property type="evidence" value="ECO:0007669"/>
    <property type="project" value="InterPro"/>
</dbReference>
<dbReference type="CDD" id="cd14942">
    <property type="entry name" value="TRAPPC3_bet3"/>
    <property type="match status" value="1"/>
</dbReference>
<evidence type="ECO:0000256" key="3">
    <source>
        <dbReference type="ARBA" id="ARBA00006218"/>
    </source>
</evidence>
<dbReference type="OrthoDB" id="10262857at2759"/>